<feature type="region of interest" description="Disordered" evidence="1">
    <location>
        <begin position="1"/>
        <end position="30"/>
    </location>
</feature>
<name>A0AAD6RYH4_9AGAR</name>
<evidence type="ECO:0000256" key="1">
    <source>
        <dbReference type="SAM" id="MobiDB-lite"/>
    </source>
</evidence>
<organism evidence="2 3">
    <name type="scientific">Mycena alexandri</name>
    <dbReference type="NCBI Taxonomy" id="1745969"/>
    <lineage>
        <taxon>Eukaryota</taxon>
        <taxon>Fungi</taxon>
        <taxon>Dikarya</taxon>
        <taxon>Basidiomycota</taxon>
        <taxon>Agaricomycotina</taxon>
        <taxon>Agaricomycetes</taxon>
        <taxon>Agaricomycetidae</taxon>
        <taxon>Agaricales</taxon>
        <taxon>Marasmiineae</taxon>
        <taxon>Mycenaceae</taxon>
        <taxon>Mycena</taxon>
    </lineage>
</organism>
<dbReference type="EMBL" id="JARJCM010000452">
    <property type="protein sequence ID" value="KAJ7016931.1"/>
    <property type="molecule type" value="Genomic_DNA"/>
</dbReference>
<feature type="compositionally biased region" description="Polar residues" evidence="1">
    <location>
        <begin position="1"/>
        <end position="11"/>
    </location>
</feature>
<evidence type="ECO:0000313" key="3">
    <source>
        <dbReference type="Proteomes" id="UP001218188"/>
    </source>
</evidence>
<evidence type="ECO:0000313" key="2">
    <source>
        <dbReference type="EMBL" id="KAJ7016931.1"/>
    </source>
</evidence>
<proteinExistence type="predicted"/>
<comment type="caution">
    <text evidence="2">The sequence shown here is derived from an EMBL/GenBank/DDBJ whole genome shotgun (WGS) entry which is preliminary data.</text>
</comment>
<accession>A0AAD6RYH4</accession>
<keyword evidence="3" id="KW-1185">Reference proteome</keyword>
<gene>
    <name evidence="2" type="ORF">C8F04DRAFT_1280417</name>
</gene>
<protein>
    <submittedName>
        <fullName evidence="2">Uncharacterized protein</fullName>
    </submittedName>
</protein>
<reference evidence="2" key="1">
    <citation type="submission" date="2023-03" db="EMBL/GenBank/DDBJ databases">
        <title>Massive genome expansion in bonnet fungi (Mycena s.s.) driven by repeated elements and novel gene families across ecological guilds.</title>
        <authorList>
            <consortium name="Lawrence Berkeley National Laboratory"/>
            <person name="Harder C.B."/>
            <person name="Miyauchi S."/>
            <person name="Viragh M."/>
            <person name="Kuo A."/>
            <person name="Thoen E."/>
            <person name="Andreopoulos B."/>
            <person name="Lu D."/>
            <person name="Skrede I."/>
            <person name="Drula E."/>
            <person name="Henrissat B."/>
            <person name="Morin E."/>
            <person name="Kohler A."/>
            <person name="Barry K."/>
            <person name="LaButti K."/>
            <person name="Morin E."/>
            <person name="Salamov A."/>
            <person name="Lipzen A."/>
            <person name="Mereny Z."/>
            <person name="Hegedus B."/>
            <person name="Baldrian P."/>
            <person name="Stursova M."/>
            <person name="Weitz H."/>
            <person name="Taylor A."/>
            <person name="Grigoriev I.V."/>
            <person name="Nagy L.G."/>
            <person name="Martin F."/>
            <person name="Kauserud H."/>
        </authorList>
    </citation>
    <scope>NUCLEOTIDE SEQUENCE</scope>
    <source>
        <strain evidence="2">CBHHK200</strain>
    </source>
</reference>
<dbReference type="Proteomes" id="UP001218188">
    <property type="component" value="Unassembled WGS sequence"/>
</dbReference>
<sequence>MSGHNTISDSPPKSKKQQNRDGQPSRSAAAHRLALAKFREKCRLKAREDPELAAAAAAQKRVHDGSYRQKHRNMIRFKDRMRRDDEYYRQHGVHHPSRQTREYEQELQIVEDERWLKAMPAHRRQGTSGGY</sequence>
<dbReference type="AlphaFoldDB" id="A0AAD6RYH4"/>